<evidence type="ECO:0000313" key="3">
    <source>
        <dbReference type="Proteomes" id="UP000000286"/>
    </source>
</evidence>
<dbReference type="HOGENOM" id="CLU_2160371_0_0_1"/>
<organism evidence="2 3">
    <name type="scientific">Saccharomyces cerevisiae (strain Lalvin EC1118 / Prise de mousse)</name>
    <name type="common">Baker's yeast</name>
    <dbReference type="NCBI Taxonomy" id="643680"/>
    <lineage>
        <taxon>Eukaryota</taxon>
        <taxon>Fungi</taxon>
        <taxon>Dikarya</taxon>
        <taxon>Ascomycota</taxon>
        <taxon>Saccharomycotina</taxon>
        <taxon>Saccharomycetes</taxon>
        <taxon>Saccharomycetales</taxon>
        <taxon>Saccharomycetaceae</taxon>
        <taxon>Saccharomyces</taxon>
    </lineage>
</organism>
<keyword evidence="1" id="KW-0472">Membrane</keyword>
<reference evidence="2 3" key="1">
    <citation type="journal article" date="2009" name="Proc. Natl. Acad. Sci. U.S.A.">
        <title>Eukaryote-to-eukaryote gene transfer events revealed by the genome sequence of the wine yeast Saccharomyces cerevisiae EC1118.</title>
        <authorList>
            <person name="Novo M."/>
            <person name="Bigey F."/>
            <person name="Beyne E."/>
            <person name="Galeote V."/>
            <person name="Gavory F."/>
            <person name="Mallet S."/>
            <person name="Cambot B."/>
            <person name="Legras J.L."/>
            <person name="Wincker P."/>
            <person name="Casaregola S."/>
            <person name="Dequin S."/>
        </authorList>
    </citation>
    <scope>NUCLEOTIDE SEQUENCE [LARGE SCALE GENOMIC DNA]</scope>
    <source>
        <strain evidence="3">Lalvin EC1118 / Prise de mousse</strain>
    </source>
</reference>
<protein>
    <submittedName>
        <fullName evidence="2">EC1118_1D0_8394p</fullName>
    </submittedName>
</protein>
<proteinExistence type="predicted"/>
<gene>
    <name evidence="2" type="ORF">EC1118_1D0_8394g</name>
</gene>
<dbReference type="Proteomes" id="UP000000286">
    <property type="component" value="Chromosome IV"/>
</dbReference>
<name>C8Z677_YEAS8</name>
<feature type="transmembrane region" description="Helical" evidence="1">
    <location>
        <begin position="12"/>
        <end position="33"/>
    </location>
</feature>
<keyword evidence="1" id="KW-0812">Transmembrane</keyword>
<keyword evidence="1" id="KW-1133">Transmembrane helix</keyword>
<dbReference type="AlphaFoldDB" id="C8Z677"/>
<sequence>MKGSKSHLVFTLLQVSQLNVFLFFLGFLLPLFLGLFVSLRSLALALSSGWFIMDLILFRTFPEAELYPAVIGKPSGLGLTEAFEFISIFFPDVQQTERNIKYNWERCFNGE</sequence>
<dbReference type="EMBL" id="FN393063">
    <property type="protein sequence ID" value="CAY79016.1"/>
    <property type="molecule type" value="Genomic_DNA"/>
</dbReference>
<accession>C8Z677</accession>
<evidence type="ECO:0000313" key="2">
    <source>
        <dbReference type="EMBL" id="CAY79016.1"/>
    </source>
</evidence>
<evidence type="ECO:0000256" key="1">
    <source>
        <dbReference type="SAM" id="Phobius"/>
    </source>
</evidence>